<dbReference type="EMBL" id="NKXS01000037">
    <property type="protein sequence ID" value="PIN26885.1"/>
    <property type="molecule type" value="Genomic_DNA"/>
</dbReference>
<evidence type="ECO:0000256" key="1">
    <source>
        <dbReference type="ARBA" id="ARBA00022741"/>
    </source>
</evidence>
<evidence type="ECO:0000256" key="4">
    <source>
        <dbReference type="SAM" id="MobiDB-lite"/>
    </source>
</evidence>
<dbReference type="InterPro" id="IPR000719">
    <property type="entry name" value="Prot_kinase_dom"/>
</dbReference>
<keyword evidence="6" id="KW-0418">Kinase</keyword>
<dbReference type="EC" id="2.7.11.22" evidence="6"/>
<name>A0A2G9IAV9_9LAMI</name>
<feature type="region of interest" description="Disordered" evidence="4">
    <location>
        <begin position="30"/>
        <end position="63"/>
    </location>
</feature>
<dbReference type="PANTHER" id="PTHR24056">
    <property type="entry name" value="CELL DIVISION PROTEIN KINASE"/>
    <property type="match status" value="1"/>
</dbReference>
<comment type="caution">
    <text evidence="6">The sequence shown here is derived from an EMBL/GenBank/DDBJ whole genome shotgun (WGS) entry which is preliminary data.</text>
</comment>
<evidence type="ECO:0000313" key="6">
    <source>
        <dbReference type="EMBL" id="PIN26885.1"/>
    </source>
</evidence>
<keyword evidence="2 3" id="KW-0067">ATP-binding</keyword>
<dbReference type="PANTHER" id="PTHR24056:SF221">
    <property type="entry name" value="OS02G0304500 PROTEIN"/>
    <property type="match status" value="1"/>
</dbReference>
<feature type="compositionally biased region" description="Basic and acidic residues" evidence="4">
    <location>
        <begin position="51"/>
        <end position="61"/>
    </location>
</feature>
<dbReference type="GO" id="GO:0005634">
    <property type="term" value="C:nucleus"/>
    <property type="evidence" value="ECO:0007669"/>
    <property type="project" value="TreeGrafter"/>
</dbReference>
<accession>A0A2G9IAV9</accession>
<keyword evidence="1 3" id="KW-0547">Nucleotide-binding</keyword>
<dbReference type="InterPro" id="IPR050108">
    <property type="entry name" value="CDK"/>
</dbReference>
<dbReference type="Gene3D" id="3.30.200.20">
    <property type="entry name" value="Phosphorylase Kinase, domain 1"/>
    <property type="match status" value="1"/>
</dbReference>
<evidence type="ECO:0000259" key="5">
    <source>
        <dbReference type="PROSITE" id="PS50011"/>
    </source>
</evidence>
<dbReference type="STRING" id="429701.A0A2G9IAV9"/>
<dbReference type="Proteomes" id="UP000231279">
    <property type="component" value="Unassembled WGS sequence"/>
</dbReference>
<dbReference type="PROSITE" id="PS50011">
    <property type="entry name" value="PROTEIN_KINASE_DOM"/>
    <property type="match status" value="1"/>
</dbReference>
<dbReference type="InterPro" id="IPR017441">
    <property type="entry name" value="Protein_kinase_ATP_BS"/>
</dbReference>
<keyword evidence="7" id="KW-1185">Reference proteome</keyword>
<evidence type="ECO:0000256" key="2">
    <source>
        <dbReference type="ARBA" id="ARBA00022840"/>
    </source>
</evidence>
<reference evidence="7" key="1">
    <citation type="journal article" date="2018" name="Gigascience">
        <title>Genome assembly of the Pink Ipe (Handroanthus impetiginosus, Bignoniaceae), a highly valued, ecologically keystone Neotropical timber forest tree.</title>
        <authorList>
            <person name="Silva-Junior O.B."/>
            <person name="Grattapaglia D."/>
            <person name="Novaes E."/>
            <person name="Collevatti R.G."/>
        </authorList>
    </citation>
    <scope>NUCLEOTIDE SEQUENCE [LARGE SCALE GENOMIC DNA]</scope>
    <source>
        <strain evidence="7">cv. UFG-1</strain>
    </source>
</reference>
<proteinExistence type="predicted"/>
<evidence type="ECO:0000256" key="3">
    <source>
        <dbReference type="PROSITE-ProRule" id="PRU10141"/>
    </source>
</evidence>
<dbReference type="SMART" id="SM00220">
    <property type="entry name" value="S_TKc"/>
    <property type="match status" value="1"/>
</dbReference>
<dbReference type="SUPFAM" id="SSF56112">
    <property type="entry name" value="Protein kinase-like (PK-like)"/>
    <property type="match status" value="1"/>
</dbReference>
<dbReference type="GO" id="GO:0032968">
    <property type="term" value="P:positive regulation of transcription elongation by RNA polymerase II"/>
    <property type="evidence" value="ECO:0007669"/>
    <property type="project" value="TreeGrafter"/>
</dbReference>
<dbReference type="FunFam" id="3.30.200.20:FF:000021">
    <property type="entry name" value="probable serine/threonine-protein kinase At1g54610"/>
    <property type="match status" value="1"/>
</dbReference>
<dbReference type="GO" id="GO:0005524">
    <property type="term" value="F:ATP binding"/>
    <property type="evidence" value="ECO:0007669"/>
    <property type="project" value="UniProtKB-UniRule"/>
</dbReference>
<keyword evidence="6" id="KW-0808">Transferase</keyword>
<organism evidence="6 7">
    <name type="scientific">Handroanthus impetiginosus</name>
    <dbReference type="NCBI Taxonomy" id="429701"/>
    <lineage>
        <taxon>Eukaryota</taxon>
        <taxon>Viridiplantae</taxon>
        <taxon>Streptophyta</taxon>
        <taxon>Embryophyta</taxon>
        <taxon>Tracheophyta</taxon>
        <taxon>Spermatophyta</taxon>
        <taxon>Magnoliopsida</taxon>
        <taxon>eudicotyledons</taxon>
        <taxon>Gunneridae</taxon>
        <taxon>Pentapetalae</taxon>
        <taxon>asterids</taxon>
        <taxon>lamiids</taxon>
        <taxon>Lamiales</taxon>
        <taxon>Bignoniaceae</taxon>
        <taxon>Crescentiina</taxon>
        <taxon>Tabebuia alliance</taxon>
        <taxon>Handroanthus</taxon>
    </lineage>
</organism>
<dbReference type="AlphaFoldDB" id="A0A2G9IAV9"/>
<dbReference type="GO" id="GO:0004693">
    <property type="term" value="F:cyclin-dependent protein serine/threonine kinase activity"/>
    <property type="evidence" value="ECO:0007669"/>
    <property type="project" value="UniProtKB-EC"/>
</dbReference>
<dbReference type="GO" id="GO:0000307">
    <property type="term" value="C:cyclin-dependent protein kinase holoenzyme complex"/>
    <property type="evidence" value="ECO:0007669"/>
    <property type="project" value="TreeGrafter"/>
</dbReference>
<dbReference type="GO" id="GO:0008353">
    <property type="term" value="F:RNA polymerase II CTD heptapeptide repeat kinase activity"/>
    <property type="evidence" value="ECO:0007669"/>
    <property type="project" value="TreeGrafter"/>
</dbReference>
<dbReference type="Pfam" id="PF00069">
    <property type="entry name" value="Pkinase"/>
    <property type="match status" value="1"/>
</dbReference>
<dbReference type="PROSITE" id="PS00107">
    <property type="entry name" value="PROTEIN_KINASE_ATP"/>
    <property type="match status" value="1"/>
</dbReference>
<dbReference type="InterPro" id="IPR011009">
    <property type="entry name" value="Kinase-like_dom_sf"/>
</dbReference>
<dbReference type="OrthoDB" id="1732493at2759"/>
<evidence type="ECO:0000313" key="7">
    <source>
        <dbReference type="Proteomes" id="UP000231279"/>
    </source>
</evidence>
<protein>
    <submittedName>
        <fullName evidence="6">Cyclin-dependent kinase</fullName>
        <ecNumber evidence="6">2.7.11.22</ecNumber>
    </submittedName>
</protein>
<sequence length="221" mass="24905">MGCVQGKKASYSQQRAHIEKLKVENSYVRGDFNKSSRGGADQAKKAANGGGERKISRESERGISGGRRVLERVPVKNIGADEMVDGWPKWLVENVRRDVLAGLVPKSADSYEKLAKVGRGTYSNVYKARDKSSGKIVALKKVRFDTSKPESVRFMAREIIMLKKLDHPNIIKLEGVATSRMQFSLYLVFDFMQSDLTKVISRPQGRLTEPQVEFFYLNMKL</sequence>
<feature type="domain" description="Protein kinase" evidence="5">
    <location>
        <begin position="111"/>
        <end position="221"/>
    </location>
</feature>
<gene>
    <name evidence="6" type="ORF">CDL12_00378</name>
</gene>
<feature type="binding site" evidence="3">
    <location>
        <position position="140"/>
    </location>
    <ligand>
        <name>ATP</name>
        <dbReference type="ChEBI" id="CHEBI:30616"/>
    </ligand>
</feature>